<protein>
    <submittedName>
        <fullName evidence="4">Ubiquitin carboxyl-terminal hydrolase 23-like</fullName>
    </submittedName>
</protein>
<evidence type="ECO:0000313" key="3">
    <source>
        <dbReference type="Proteomes" id="UP000087766"/>
    </source>
</evidence>
<name>A0A1S3UHV2_VIGRR</name>
<dbReference type="GeneID" id="106765484"/>
<keyword evidence="3" id="KW-1185">Reference proteome</keyword>
<organism evidence="3 4">
    <name type="scientific">Vigna radiata var. radiata</name>
    <name type="common">Mung bean</name>
    <name type="synonym">Phaseolus aureus</name>
    <dbReference type="NCBI Taxonomy" id="3916"/>
    <lineage>
        <taxon>Eukaryota</taxon>
        <taxon>Viridiplantae</taxon>
        <taxon>Streptophyta</taxon>
        <taxon>Embryophyta</taxon>
        <taxon>Tracheophyta</taxon>
        <taxon>Spermatophyta</taxon>
        <taxon>Magnoliopsida</taxon>
        <taxon>eudicotyledons</taxon>
        <taxon>Gunneridae</taxon>
        <taxon>Pentapetalae</taxon>
        <taxon>rosids</taxon>
        <taxon>fabids</taxon>
        <taxon>Fabales</taxon>
        <taxon>Fabaceae</taxon>
        <taxon>Papilionoideae</taxon>
        <taxon>50 kb inversion clade</taxon>
        <taxon>NPAAA clade</taxon>
        <taxon>indigoferoid/millettioid clade</taxon>
        <taxon>Phaseoleae</taxon>
        <taxon>Vigna</taxon>
    </lineage>
</organism>
<accession>A0A1S3UHV2</accession>
<dbReference type="InterPro" id="IPR028889">
    <property type="entry name" value="USP"/>
</dbReference>
<dbReference type="Gene3D" id="3.90.70.10">
    <property type="entry name" value="Cysteine proteinases"/>
    <property type="match status" value="1"/>
</dbReference>
<feature type="region of interest" description="Disordered" evidence="1">
    <location>
        <begin position="114"/>
        <end position="136"/>
    </location>
</feature>
<dbReference type="InterPro" id="IPR038765">
    <property type="entry name" value="Papain-like_cys_pep_sf"/>
</dbReference>
<evidence type="ECO:0000259" key="2">
    <source>
        <dbReference type="PROSITE" id="PS50235"/>
    </source>
</evidence>
<sequence>MWYTLDDNRVSHVSEREVLNQQAYMLFYVRDRESIVPRKPVDIAKKENVKSNVNGNKESSTSSHVLMEYPNVPAENKFCTEVEKKMSNVDSLGTSCMNDSHVPQNCSVILVENQMQSKKHESEPPSKAQTQDSPDGLAVAKAGHGCLSSLGQSEKDYSLCSNLKSLSTLVGEKNNLCNENVISKEGIIDSPSLVASSTNLQISELASDGKSQSMKLGTSRTGLLSEQASRMVNGDLVVSQGLVLNESVNRSLNSKGLDKKPVKKLKRKFLKYQVSRMHLRPIFLYAGYFGPRKKSHKRSKCLTLSKKNPKKDKLDKFAFSSYDSKPSTHGKTDEFPCMSSFSGSKATKAGYRPGVNVKSNDESLTENSAQGEFKKRIDQNCTVLASVSQLGSGSVAMVQDSRRDQMHNDLMSMLTRGLEETVVAQWDDIELPSSQPLGSKNDNFVSIGYVGDEWDEEYDKGKRKKIRGLKHSFGGPNLFQEIAIEKSKCKRAKLDQSCSGNPPFRI</sequence>
<evidence type="ECO:0000313" key="4">
    <source>
        <dbReference type="RefSeq" id="XP_014505612.1"/>
    </source>
</evidence>
<proteinExistence type="predicted"/>
<dbReference type="SUPFAM" id="SSF54001">
    <property type="entry name" value="Cysteine proteinases"/>
    <property type="match status" value="1"/>
</dbReference>
<dbReference type="Proteomes" id="UP000087766">
    <property type="component" value="Chromosome 7"/>
</dbReference>
<dbReference type="PROSITE" id="PS50235">
    <property type="entry name" value="USP_3"/>
    <property type="match status" value="1"/>
</dbReference>
<gene>
    <name evidence="4" type="primary">LOC106765484</name>
</gene>
<dbReference type="AlphaFoldDB" id="A0A1S3UHV2"/>
<reference evidence="4" key="2">
    <citation type="submission" date="2025-08" db="UniProtKB">
        <authorList>
            <consortium name="RefSeq"/>
        </authorList>
    </citation>
    <scope>IDENTIFICATION</scope>
    <source>
        <tissue evidence="4">Leaf</tissue>
    </source>
</reference>
<dbReference type="OrthoDB" id="420187at2759"/>
<reference evidence="3" key="1">
    <citation type="journal article" date="2014" name="Nat. Commun.">
        <title>Genome sequence of mungbean and insights into evolution within Vigna species.</title>
        <authorList>
            <person name="Kang Y.J."/>
            <person name="Kim S.K."/>
            <person name="Kim M.Y."/>
            <person name="Lestari P."/>
            <person name="Kim K.H."/>
            <person name="Ha B.K."/>
            <person name="Jun T.H."/>
            <person name="Hwang W.J."/>
            <person name="Lee T."/>
            <person name="Lee J."/>
            <person name="Shim S."/>
            <person name="Yoon M.Y."/>
            <person name="Jang Y.E."/>
            <person name="Han K.S."/>
            <person name="Taeprayoon P."/>
            <person name="Yoon N."/>
            <person name="Somta P."/>
            <person name="Tanya P."/>
            <person name="Kim K.S."/>
            <person name="Gwag J.G."/>
            <person name="Moon J.K."/>
            <person name="Lee Y.H."/>
            <person name="Park B.S."/>
            <person name="Bombarely A."/>
            <person name="Doyle J.J."/>
            <person name="Jackson S.A."/>
            <person name="Schafleitner R."/>
            <person name="Srinives P."/>
            <person name="Varshney R.K."/>
            <person name="Lee S.H."/>
        </authorList>
    </citation>
    <scope>NUCLEOTIDE SEQUENCE [LARGE SCALE GENOMIC DNA]</scope>
    <source>
        <strain evidence="3">cv. VC1973A</strain>
    </source>
</reference>
<dbReference type="STRING" id="3916.A0A1S3UHV2"/>
<feature type="domain" description="USP" evidence="2">
    <location>
        <begin position="1"/>
        <end position="31"/>
    </location>
</feature>
<dbReference type="KEGG" id="vra:106765484"/>
<dbReference type="RefSeq" id="XP_014505612.1">
    <property type="nucleotide sequence ID" value="XM_014650126.2"/>
</dbReference>
<evidence type="ECO:0000256" key="1">
    <source>
        <dbReference type="SAM" id="MobiDB-lite"/>
    </source>
</evidence>